<evidence type="ECO:0000259" key="2">
    <source>
        <dbReference type="Pfam" id="PF20710"/>
    </source>
</evidence>
<feature type="compositionally biased region" description="Polar residues" evidence="1">
    <location>
        <begin position="251"/>
        <end position="273"/>
    </location>
</feature>
<reference evidence="3 4" key="1">
    <citation type="submission" date="2019-01" db="EMBL/GenBank/DDBJ databases">
        <authorList>
            <person name="Ferrante I. M."/>
        </authorList>
    </citation>
    <scope>NUCLEOTIDE SEQUENCE [LARGE SCALE GENOMIC DNA]</scope>
    <source>
        <strain evidence="3 4">B856</strain>
    </source>
</reference>
<dbReference type="Proteomes" id="UP000291116">
    <property type="component" value="Unassembled WGS sequence"/>
</dbReference>
<dbReference type="AlphaFoldDB" id="A0A448ZD59"/>
<feature type="compositionally biased region" description="Low complexity" evidence="1">
    <location>
        <begin position="331"/>
        <end position="341"/>
    </location>
</feature>
<protein>
    <recommendedName>
        <fullName evidence="2">DUF6824 domain-containing protein</fullName>
    </recommendedName>
</protein>
<feature type="compositionally biased region" description="Low complexity" evidence="1">
    <location>
        <begin position="302"/>
        <end position="316"/>
    </location>
</feature>
<organism evidence="3 4">
    <name type="scientific">Pseudo-nitzschia multistriata</name>
    <dbReference type="NCBI Taxonomy" id="183589"/>
    <lineage>
        <taxon>Eukaryota</taxon>
        <taxon>Sar</taxon>
        <taxon>Stramenopiles</taxon>
        <taxon>Ochrophyta</taxon>
        <taxon>Bacillariophyta</taxon>
        <taxon>Bacillariophyceae</taxon>
        <taxon>Bacillariophycidae</taxon>
        <taxon>Bacillariales</taxon>
        <taxon>Bacillariaceae</taxon>
        <taxon>Pseudo-nitzschia</taxon>
    </lineage>
</organism>
<dbReference type="EMBL" id="CAACVS010000247">
    <property type="protein sequence ID" value="VEU39924.1"/>
    <property type="molecule type" value="Genomic_DNA"/>
</dbReference>
<sequence>MSSETPHIRGSDGGNETPSLPCTNKSAAANVTIGQQSQPQTKTDPVASQQQQQLYPKPHPTMPSPLYSNFASSSSNNNNGLPRANRSSQISASPASGTASHCPSTSNLHPRFTKGEGVPEPRPTDVICGRGKMTASHPANRRFRELVDSHKASYQNSKRRDEKTRITCELVDKLRGEGRFVLFDPHTKLWYEVSEEYAREKVSHSLRSRSSSDHRTISNTGTSSSNVPQKVPGSNGNNDSNTAVAIAPRSEGTSIGNSSSPAISVPVTSKNPASTSSSSDAINYNQFVPNSGVGTVTKKNASSTSGGSLSGKSKTTGGKKKTKTIPHKTTHSSSRSLKASKNSLVSPDLDEIVKRLICDQQELLRGMIQKETERFTSAAAMGPPPRPMPLSFRAEASAVSTLTASLPKMGTAAAPPDYRPQAGGSHAGTDPASVGDASKATAPPNAAVAPAGSVGVGSSDGTKEAQRAAAGAPSATAYGRLLVQN</sequence>
<dbReference type="InterPro" id="IPR049227">
    <property type="entry name" value="DUF6824"/>
</dbReference>
<feature type="compositionally biased region" description="Polar residues" evidence="1">
    <location>
        <begin position="85"/>
        <end position="108"/>
    </location>
</feature>
<feature type="compositionally biased region" description="Low complexity" evidence="1">
    <location>
        <begin position="467"/>
        <end position="477"/>
    </location>
</feature>
<feature type="compositionally biased region" description="Polar residues" evidence="1">
    <location>
        <begin position="280"/>
        <end position="301"/>
    </location>
</feature>
<feature type="domain" description="DUF6824" evidence="2">
    <location>
        <begin position="125"/>
        <end position="207"/>
    </location>
</feature>
<dbReference type="OrthoDB" id="47584at2759"/>
<feature type="compositionally biased region" description="Polar residues" evidence="1">
    <location>
        <begin position="14"/>
        <end position="54"/>
    </location>
</feature>
<feature type="region of interest" description="Disordered" evidence="1">
    <location>
        <begin position="408"/>
        <end position="485"/>
    </location>
</feature>
<feature type="region of interest" description="Disordered" evidence="1">
    <location>
        <begin position="1"/>
        <end position="141"/>
    </location>
</feature>
<feature type="compositionally biased region" description="Basic and acidic residues" evidence="1">
    <location>
        <begin position="113"/>
        <end position="123"/>
    </location>
</feature>
<feature type="region of interest" description="Disordered" evidence="1">
    <location>
        <begin position="203"/>
        <end position="341"/>
    </location>
</feature>
<gene>
    <name evidence="3" type="ORF">PSNMU_V1.4_AUG-EV-PASAV3_0068020</name>
</gene>
<name>A0A448ZD59_9STRA</name>
<feature type="compositionally biased region" description="Polar residues" evidence="1">
    <location>
        <begin position="217"/>
        <end position="243"/>
    </location>
</feature>
<evidence type="ECO:0000256" key="1">
    <source>
        <dbReference type="SAM" id="MobiDB-lite"/>
    </source>
</evidence>
<evidence type="ECO:0000313" key="3">
    <source>
        <dbReference type="EMBL" id="VEU39924.1"/>
    </source>
</evidence>
<dbReference type="Pfam" id="PF20710">
    <property type="entry name" value="DUF6824"/>
    <property type="match status" value="1"/>
</dbReference>
<feature type="compositionally biased region" description="Low complexity" evidence="1">
    <location>
        <begin position="68"/>
        <end position="79"/>
    </location>
</feature>
<keyword evidence="4" id="KW-1185">Reference proteome</keyword>
<feature type="compositionally biased region" description="Basic and acidic residues" evidence="1">
    <location>
        <begin position="1"/>
        <end position="10"/>
    </location>
</feature>
<evidence type="ECO:0000313" key="4">
    <source>
        <dbReference type="Proteomes" id="UP000291116"/>
    </source>
</evidence>
<feature type="compositionally biased region" description="Low complexity" evidence="1">
    <location>
        <begin position="437"/>
        <end position="457"/>
    </location>
</feature>
<feature type="compositionally biased region" description="Basic residues" evidence="1">
    <location>
        <begin position="317"/>
        <end position="330"/>
    </location>
</feature>
<proteinExistence type="predicted"/>
<accession>A0A448ZD59</accession>